<proteinExistence type="predicted"/>
<dbReference type="Pfam" id="PF00534">
    <property type="entry name" value="Glycos_transf_1"/>
    <property type="match status" value="1"/>
</dbReference>
<name>A0ABN8XF58_9BACT</name>
<dbReference type="Proteomes" id="UP001161497">
    <property type="component" value="Chromosome"/>
</dbReference>
<dbReference type="InterPro" id="IPR001296">
    <property type="entry name" value="Glyco_trans_1"/>
</dbReference>
<organism evidence="2 3">
    <name type="scientific">Candidatus Methylacidiphilum fumarolicum</name>
    <dbReference type="NCBI Taxonomy" id="591154"/>
    <lineage>
        <taxon>Bacteria</taxon>
        <taxon>Pseudomonadati</taxon>
        <taxon>Verrucomicrobiota</taxon>
        <taxon>Methylacidiphilae</taxon>
        <taxon>Methylacidiphilales</taxon>
        <taxon>Methylacidiphilaceae</taxon>
        <taxon>Methylacidiphilum (ex Ratnadevi et al. 2023)</taxon>
    </lineage>
</organism>
<protein>
    <submittedName>
        <fullName evidence="2">Glycos_transf_1 domain-containing protein</fullName>
    </submittedName>
</protein>
<evidence type="ECO:0000313" key="2">
    <source>
        <dbReference type="EMBL" id="CAI9084863.1"/>
    </source>
</evidence>
<dbReference type="RefSeq" id="WP_009059815.1">
    <property type="nucleotide sequence ID" value="NZ_OX458932.1"/>
</dbReference>
<dbReference type="SUPFAM" id="SSF53756">
    <property type="entry name" value="UDP-Glycosyltransferase/glycogen phosphorylase"/>
    <property type="match status" value="1"/>
</dbReference>
<feature type="domain" description="Glycosyl transferase family 1" evidence="1">
    <location>
        <begin position="159"/>
        <end position="316"/>
    </location>
</feature>
<keyword evidence="3" id="KW-1185">Reference proteome</keyword>
<evidence type="ECO:0000313" key="3">
    <source>
        <dbReference type="Proteomes" id="UP001161497"/>
    </source>
</evidence>
<reference evidence="2" key="1">
    <citation type="submission" date="2023-03" db="EMBL/GenBank/DDBJ databases">
        <authorList>
            <person name="Cremers G."/>
            <person name="Picone N."/>
        </authorList>
    </citation>
    <scope>NUCLEOTIDE SEQUENCE</scope>
    <source>
        <strain evidence="2">Sample_alias</strain>
    </source>
</reference>
<sequence length="349" mass="39372">MKLLFACYLFWPRIGGTETFAHILAQELSKKEKISLSVLTATPYEGEEPFPYRVIRTINPYNPFSVFLVTLNAGIILYNHLPIKLCWASALLNKPYGIIIHRYLSFKGIKGIFYKWILKKAKIIVGVSQAIVDHLPYKAKTIIIPNPYDDSLFSLPKEENRPQDILFVGRMVSEKGPIDVLKALMLLKQEKIDLTASFVGYGPEEVNLRAFVKANDLEQWVDILGPKTQQEVADLMKKHKILVVLSLWNEPFGIVALEGIASGCVVIGSEGGGLKDAIGPCGLTYPNGDVYQLASKIKEVIKNPELFHSLRMHAKEHLKKHTKQACGEKYYNIVKMLHCCDRSSSCRRQ</sequence>
<gene>
    <name evidence="2" type="ORF">MFUM_0473</name>
</gene>
<dbReference type="PANTHER" id="PTHR45947:SF3">
    <property type="entry name" value="SULFOQUINOVOSYL TRANSFERASE SQD2"/>
    <property type="match status" value="1"/>
</dbReference>
<dbReference type="EMBL" id="OX458932">
    <property type="protein sequence ID" value="CAI9084863.1"/>
    <property type="molecule type" value="Genomic_DNA"/>
</dbReference>
<dbReference type="Gene3D" id="3.40.50.2000">
    <property type="entry name" value="Glycogen Phosphorylase B"/>
    <property type="match status" value="2"/>
</dbReference>
<dbReference type="InterPro" id="IPR050194">
    <property type="entry name" value="Glycosyltransferase_grp1"/>
</dbReference>
<dbReference type="PANTHER" id="PTHR45947">
    <property type="entry name" value="SULFOQUINOVOSYL TRANSFERASE SQD2"/>
    <property type="match status" value="1"/>
</dbReference>
<accession>A0ABN8XF58</accession>
<evidence type="ECO:0000259" key="1">
    <source>
        <dbReference type="Pfam" id="PF00534"/>
    </source>
</evidence>
<dbReference type="CDD" id="cd03801">
    <property type="entry name" value="GT4_PimA-like"/>
    <property type="match status" value="1"/>
</dbReference>